<dbReference type="EMBL" id="JAUCGM010001019">
    <property type="protein sequence ID" value="MDM8564000.1"/>
    <property type="molecule type" value="Genomic_DNA"/>
</dbReference>
<proteinExistence type="predicted"/>
<evidence type="ECO:0000313" key="2">
    <source>
        <dbReference type="Proteomes" id="UP001171945"/>
    </source>
</evidence>
<feature type="non-terminal residue" evidence="1">
    <location>
        <position position="194"/>
    </location>
</feature>
<gene>
    <name evidence="1" type="ORF">QUF54_11675</name>
</gene>
<dbReference type="SUPFAM" id="SSF81301">
    <property type="entry name" value="Nucleotidyltransferase"/>
    <property type="match status" value="1"/>
</dbReference>
<evidence type="ECO:0000313" key="1">
    <source>
        <dbReference type="EMBL" id="MDM8564000.1"/>
    </source>
</evidence>
<evidence type="ECO:0008006" key="3">
    <source>
        <dbReference type="Google" id="ProtNLM"/>
    </source>
</evidence>
<dbReference type="Gene3D" id="3.30.460.10">
    <property type="entry name" value="Beta Polymerase, domain 2"/>
    <property type="match status" value="1"/>
</dbReference>
<organism evidence="1 2">
    <name type="scientific">Candidatus Marithioploca araucensis</name>
    <dbReference type="NCBI Taxonomy" id="70273"/>
    <lineage>
        <taxon>Bacteria</taxon>
        <taxon>Pseudomonadati</taxon>
        <taxon>Pseudomonadota</taxon>
        <taxon>Gammaproteobacteria</taxon>
        <taxon>Thiotrichales</taxon>
        <taxon>Thiotrichaceae</taxon>
        <taxon>Candidatus Marithioploca</taxon>
    </lineage>
</organism>
<accession>A0ABT7VWP0</accession>
<keyword evidence="2" id="KW-1185">Reference proteome</keyword>
<comment type="caution">
    <text evidence="1">The sequence shown here is derived from an EMBL/GenBank/DDBJ whole genome shotgun (WGS) entry which is preliminary data.</text>
</comment>
<name>A0ABT7VWP0_9GAMM</name>
<reference evidence="1" key="1">
    <citation type="submission" date="2023-06" db="EMBL/GenBank/DDBJ databases">
        <title>Uncultivated large filamentous bacteria from sulfidic sediments reveal new species and different genomic features in energy metabolism and defense.</title>
        <authorList>
            <person name="Fonseca A."/>
        </authorList>
    </citation>
    <scope>NUCLEOTIDE SEQUENCE</scope>
    <source>
        <strain evidence="1">HSG4</strain>
    </source>
</reference>
<dbReference type="Proteomes" id="UP001171945">
    <property type="component" value="Unassembled WGS sequence"/>
</dbReference>
<dbReference type="InterPro" id="IPR043519">
    <property type="entry name" value="NT_sf"/>
</dbReference>
<protein>
    <recommendedName>
        <fullName evidence="3">Polymerase nucleotidyl transferase domain-containing protein</fullName>
    </recommendedName>
</protein>
<sequence>MKKQRTSLLRQSIANEAARLMYEESVDQYFNAKRLAAKRLFGRGGARKMRYRPQDLPSNGEIQAALRELTQLTEGELSQQRLFAMRVIALETMNALELFKPRLIGSVSTGHVRRGSDIDLHVFTDSIEEIKLYVHYLGWRFETRQVTIHVAGEYKDYTHIYYERIFPIELSVYPLADIRVTHRSSTDGKPIVRL</sequence>